<dbReference type="PANTHER" id="PTHR46880:SF5">
    <property type="entry name" value="DUF4371 DOMAIN-CONTAINING PROTEIN"/>
    <property type="match status" value="1"/>
</dbReference>
<accession>A0A8S3XH20</accession>
<name>A0A8S3XH20_PARAO</name>
<dbReference type="GO" id="GO:0046983">
    <property type="term" value="F:protein dimerization activity"/>
    <property type="evidence" value="ECO:0007669"/>
    <property type="project" value="InterPro"/>
</dbReference>
<proteinExistence type="predicted"/>
<evidence type="ECO:0000313" key="2">
    <source>
        <dbReference type="EMBL" id="CAG5019967.1"/>
    </source>
</evidence>
<protein>
    <submittedName>
        <fullName evidence="2">(apollo) hypothetical protein</fullName>
    </submittedName>
</protein>
<dbReference type="OrthoDB" id="6159421at2759"/>
<gene>
    <name evidence="2" type="ORF">PAPOLLO_LOCUS17180</name>
</gene>
<dbReference type="PANTHER" id="PTHR46880">
    <property type="entry name" value="RAS-ASSOCIATING DOMAIN-CONTAINING PROTEIN"/>
    <property type="match status" value="1"/>
</dbReference>
<evidence type="ECO:0000313" key="3">
    <source>
        <dbReference type="Proteomes" id="UP000691718"/>
    </source>
</evidence>
<comment type="caution">
    <text evidence="2">The sequence shown here is derived from an EMBL/GenBank/DDBJ whole genome shotgun (WGS) entry which is preliminary data.</text>
</comment>
<dbReference type="Proteomes" id="UP000691718">
    <property type="component" value="Unassembled WGS sequence"/>
</dbReference>
<evidence type="ECO:0000259" key="1">
    <source>
        <dbReference type="Pfam" id="PF05699"/>
    </source>
</evidence>
<feature type="domain" description="HAT C-terminal dimerisation" evidence="1">
    <location>
        <begin position="52"/>
        <end position="122"/>
    </location>
</feature>
<keyword evidence="3" id="KW-1185">Reference proteome</keyword>
<dbReference type="EMBL" id="CAJQZP010001133">
    <property type="protein sequence ID" value="CAG5019967.1"/>
    <property type="molecule type" value="Genomic_DNA"/>
</dbReference>
<dbReference type="Pfam" id="PF05699">
    <property type="entry name" value="Dimer_Tnp_hAT"/>
    <property type="match status" value="1"/>
</dbReference>
<dbReference type="InterPro" id="IPR008906">
    <property type="entry name" value="HATC_C_dom"/>
</dbReference>
<dbReference type="AlphaFoldDB" id="A0A8S3XH20"/>
<organism evidence="2 3">
    <name type="scientific">Parnassius apollo</name>
    <name type="common">Apollo butterfly</name>
    <name type="synonym">Papilio apollo</name>
    <dbReference type="NCBI Taxonomy" id="110799"/>
    <lineage>
        <taxon>Eukaryota</taxon>
        <taxon>Metazoa</taxon>
        <taxon>Ecdysozoa</taxon>
        <taxon>Arthropoda</taxon>
        <taxon>Hexapoda</taxon>
        <taxon>Insecta</taxon>
        <taxon>Pterygota</taxon>
        <taxon>Neoptera</taxon>
        <taxon>Endopterygota</taxon>
        <taxon>Lepidoptera</taxon>
        <taxon>Glossata</taxon>
        <taxon>Ditrysia</taxon>
        <taxon>Papilionoidea</taxon>
        <taxon>Papilionidae</taxon>
        <taxon>Parnassiinae</taxon>
        <taxon>Parnassini</taxon>
        <taxon>Parnassius</taxon>
        <taxon>Parnassius</taxon>
    </lineage>
</organism>
<reference evidence="2" key="1">
    <citation type="submission" date="2021-04" db="EMBL/GenBank/DDBJ databases">
        <authorList>
            <person name="Tunstrom K."/>
        </authorList>
    </citation>
    <scope>NUCLEOTIDE SEQUENCE</scope>
</reference>
<sequence>MLNPTAILEPEIKKKFTSIADLLYYFPKICPNNITELDREWRMLRNVDFSFNQNKTPDIIDFWKHVQELRNGDESQTFPTLCELVNKLLCLPHSSAAVERLFSAINIMKTKLRNRISTTTIKGVLHTKSEITDCYSFEAT</sequence>